<dbReference type="AlphaFoldDB" id="L5JQQ5"/>
<gene>
    <name evidence="1" type="ORF">PAL_GLEAN10020699</name>
</gene>
<dbReference type="Proteomes" id="UP000010552">
    <property type="component" value="Unassembled WGS sequence"/>
</dbReference>
<protein>
    <submittedName>
        <fullName evidence="1">Uncharacterized protein</fullName>
    </submittedName>
</protein>
<sequence>MEDCAYVPQKLNEHPHRVNYKQNSSLLIGELKSKLSLLLQPHADLSAPRKAERLRIAWT</sequence>
<keyword evidence="2" id="KW-1185">Reference proteome</keyword>
<name>L5JQQ5_PTEAL</name>
<dbReference type="InParanoid" id="L5JQQ5"/>
<proteinExistence type="predicted"/>
<dbReference type="EMBL" id="KB031153">
    <property type="protein sequence ID" value="ELK01096.1"/>
    <property type="molecule type" value="Genomic_DNA"/>
</dbReference>
<reference evidence="2" key="1">
    <citation type="journal article" date="2013" name="Science">
        <title>Comparative analysis of bat genomes provides insight into the evolution of flight and immunity.</title>
        <authorList>
            <person name="Zhang G."/>
            <person name="Cowled C."/>
            <person name="Shi Z."/>
            <person name="Huang Z."/>
            <person name="Bishop-Lilly K.A."/>
            <person name="Fang X."/>
            <person name="Wynne J.W."/>
            <person name="Xiong Z."/>
            <person name="Baker M.L."/>
            <person name="Zhao W."/>
            <person name="Tachedjian M."/>
            <person name="Zhu Y."/>
            <person name="Zhou P."/>
            <person name="Jiang X."/>
            <person name="Ng J."/>
            <person name="Yang L."/>
            <person name="Wu L."/>
            <person name="Xiao J."/>
            <person name="Feng Y."/>
            <person name="Chen Y."/>
            <person name="Sun X."/>
            <person name="Zhang Y."/>
            <person name="Marsh G.A."/>
            <person name="Crameri G."/>
            <person name="Broder C.C."/>
            <person name="Frey K.G."/>
            <person name="Wang L.F."/>
            <person name="Wang J."/>
        </authorList>
    </citation>
    <scope>NUCLEOTIDE SEQUENCE [LARGE SCALE GENOMIC DNA]</scope>
</reference>
<accession>L5JQQ5</accession>
<evidence type="ECO:0000313" key="1">
    <source>
        <dbReference type="EMBL" id="ELK01096.1"/>
    </source>
</evidence>
<organism evidence="1 2">
    <name type="scientific">Pteropus alecto</name>
    <name type="common">Black flying fox</name>
    <dbReference type="NCBI Taxonomy" id="9402"/>
    <lineage>
        <taxon>Eukaryota</taxon>
        <taxon>Metazoa</taxon>
        <taxon>Chordata</taxon>
        <taxon>Craniata</taxon>
        <taxon>Vertebrata</taxon>
        <taxon>Euteleostomi</taxon>
        <taxon>Mammalia</taxon>
        <taxon>Eutheria</taxon>
        <taxon>Laurasiatheria</taxon>
        <taxon>Chiroptera</taxon>
        <taxon>Yinpterochiroptera</taxon>
        <taxon>Pteropodoidea</taxon>
        <taxon>Pteropodidae</taxon>
        <taxon>Pteropodinae</taxon>
        <taxon>Pteropus</taxon>
    </lineage>
</organism>
<evidence type="ECO:0000313" key="2">
    <source>
        <dbReference type="Proteomes" id="UP000010552"/>
    </source>
</evidence>